<dbReference type="InterPro" id="IPR025557">
    <property type="entry name" value="DUF4282"/>
</dbReference>
<comment type="caution">
    <text evidence="2">The sequence shown here is derived from an EMBL/GenBank/DDBJ whole genome shotgun (WGS) entry which is preliminary data.</text>
</comment>
<keyword evidence="1" id="KW-1133">Transmembrane helix</keyword>
<evidence type="ECO:0008006" key="4">
    <source>
        <dbReference type="Google" id="ProtNLM"/>
    </source>
</evidence>
<protein>
    <recommendedName>
        <fullName evidence="4">DUF4282 domain-containing protein</fullName>
    </recommendedName>
</protein>
<keyword evidence="3" id="KW-1185">Reference proteome</keyword>
<evidence type="ECO:0000313" key="2">
    <source>
        <dbReference type="EMBL" id="MBP2257453.1"/>
    </source>
</evidence>
<keyword evidence="1" id="KW-0472">Membrane</keyword>
<accession>A0ABS4S7J8</accession>
<proteinExistence type="predicted"/>
<dbReference type="EMBL" id="JAGIKX010000008">
    <property type="protein sequence ID" value="MBP2257453.1"/>
    <property type="molecule type" value="Genomic_DNA"/>
</dbReference>
<organism evidence="2 3">
    <name type="scientific">Virgibacillus alimentarius</name>
    <dbReference type="NCBI Taxonomy" id="698769"/>
    <lineage>
        <taxon>Bacteria</taxon>
        <taxon>Bacillati</taxon>
        <taxon>Bacillota</taxon>
        <taxon>Bacilli</taxon>
        <taxon>Bacillales</taxon>
        <taxon>Bacillaceae</taxon>
        <taxon>Virgibacillus</taxon>
    </lineage>
</organism>
<keyword evidence="1" id="KW-0812">Transmembrane</keyword>
<reference evidence="2 3" key="1">
    <citation type="submission" date="2021-03" db="EMBL/GenBank/DDBJ databases">
        <title>Genomic Encyclopedia of Type Strains, Phase IV (KMG-IV): sequencing the most valuable type-strain genomes for metagenomic binning, comparative biology and taxonomic classification.</title>
        <authorList>
            <person name="Goeker M."/>
        </authorList>
    </citation>
    <scope>NUCLEOTIDE SEQUENCE [LARGE SCALE GENOMIC DNA]</scope>
    <source>
        <strain evidence="2 3">DSM 25790</strain>
    </source>
</reference>
<feature type="transmembrane region" description="Helical" evidence="1">
    <location>
        <begin position="48"/>
        <end position="66"/>
    </location>
</feature>
<dbReference type="RefSeq" id="WP_051681393.1">
    <property type="nucleotide sequence ID" value="NZ_JAGIKX010000008.1"/>
</dbReference>
<name>A0ABS4S7J8_9BACI</name>
<gene>
    <name evidence="2" type="ORF">J2Z81_001401</name>
</gene>
<evidence type="ECO:0000256" key="1">
    <source>
        <dbReference type="SAM" id="Phobius"/>
    </source>
</evidence>
<dbReference type="Pfam" id="PF14110">
    <property type="entry name" value="DUF4282"/>
    <property type="match status" value="1"/>
</dbReference>
<dbReference type="Proteomes" id="UP001519294">
    <property type="component" value="Unassembled WGS sequence"/>
</dbReference>
<feature type="transmembrane region" description="Helical" evidence="1">
    <location>
        <begin position="20"/>
        <end position="42"/>
    </location>
</feature>
<sequence>MEKFIKFDKMITPTIIKIVFWIGVALSLIGAIASIVQGMSYYGHPSQILLGLVMIVLGPLLVRIYCELLIIMFKMYETLIEVKTLLSNKNLSNDMNDTTSNE</sequence>
<evidence type="ECO:0000313" key="3">
    <source>
        <dbReference type="Proteomes" id="UP001519294"/>
    </source>
</evidence>